<protein>
    <submittedName>
        <fullName evidence="2">YfdX family protein</fullName>
    </submittedName>
</protein>
<evidence type="ECO:0000313" key="3">
    <source>
        <dbReference type="Proteomes" id="UP000630952"/>
    </source>
</evidence>
<keyword evidence="3" id="KW-1185">Reference proteome</keyword>
<dbReference type="EMBL" id="JABCQO010000006">
    <property type="protein sequence ID" value="MBF0876999.1"/>
    <property type="molecule type" value="Genomic_DNA"/>
</dbReference>
<evidence type="ECO:0000313" key="2">
    <source>
        <dbReference type="EMBL" id="MBF0876999.1"/>
    </source>
</evidence>
<accession>A0ABR9YED4</accession>
<gene>
    <name evidence="2" type="ORF">HKD21_09070</name>
</gene>
<organism evidence="2 3">
    <name type="scientific">Gluconobacter cerevisiae</name>
    <dbReference type="NCBI Taxonomy" id="1379734"/>
    <lineage>
        <taxon>Bacteria</taxon>
        <taxon>Pseudomonadati</taxon>
        <taxon>Pseudomonadota</taxon>
        <taxon>Alphaproteobacteria</taxon>
        <taxon>Acetobacterales</taxon>
        <taxon>Acetobacteraceae</taxon>
        <taxon>Gluconobacter</taxon>
    </lineage>
</organism>
<reference evidence="2" key="1">
    <citation type="submission" date="2020-04" db="EMBL/GenBank/DDBJ databases">
        <authorList>
            <person name="Sombolestani A."/>
        </authorList>
    </citation>
    <scope>NUCLEOTIDE SEQUENCE</scope>
    <source>
        <strain evidence="2">LMG 27748</strain>
    </source>
</reference>
<dbReference type="Gene3D" id="6.10.250.2140">
    <property type="match status" value="1"/>
</dbReference>
<dbReference type="Gene3D" id="1.20.120.1940">
    <property type="entry name" value="YfdX protein domain"/>
    <property type="match status" value="1"/>
</dbReference>
<feature type="signal peptide" evidence="1">
    <location>
        <begin position="1"/>
        <end position="22"/>
    </location>
</feature>
<reference evidence="2" key="2">
    <citation type="submission" date="2020-11" db="EMBL/GenBank/DDBJ databases">
        <title>Description of novel Gluconobacter species.</title>
        <authorList>
            <person name="Cleenwerck I."/>
            <person name="Cnockaert M."/>
            <person name="Borremans W."/>
            <person name="Wieme A.D."/>
            <person name="De Vuyst L."/>
            <person name="Vandamme P."/>
        </authorList>
    </citation>
    <scope>NUCLEOTIDE SEQUENCE</scope>
    <source>
        <strain evidence="2">LMG 27748</strain>
    </source>
</reference>
<proteinExistence type="predicted"/>
<keyword evidence="1" id="KW-0732">Signal</keyword>
<feature type="chain" id="PRO_5046815647" evidence="1">
    <location>
        <begin position="23"/>
        <end position="227"/>
    </location>
</feature>
<evidence type="ECO:0000256" key="1">
    <source>
        <dbReference type="SAM" id="SignalP"/>
    </source>
</evidence>
<dbReference type="RefSeq" id="WP_194255374.1">
    <property type="nucleotide sequence ID" value="NZ_JABCQO010000006.1"/>
</dbReference>
<dbReference type="Proteomes" id="UP000630952">
    <property type="component" value="Unassembled WGS sequence"/>
</dbReference>
<name>A0ABR9YED4_9PROT</name>
<dbReference type="Pfam" id="PF10938">
    <property type="entry name" value="YfdX"/>
    <property type="match status" value="1"/>
</dbReference>
<comment type="caution">
    <text evidence="2">The sequence shown here is derived from an EMBL/GenBank/DDBJ whole genome shotgun (WGS) entry which is preliminary data.</text>
</comment>
<sequence length="227" mass="24159">MKFVPTIAAISSILCATPFASADSLHTHWEKFKAHRAFHHLSADGQRAFQDILKARDILQTTGKTEAAIPALYDAQKRLAAAEKADKKFQAAESDLHPSPQHSILANHQPVVGQTDWLPVGGEFIVSETLAPEKKAAVISANAQLKTGNTDQAAQSMKVVGADADFIMALAPIAPVQGAVYRATVFTEGHHPQDAVDALNQALNSVVFVSESTIETLAPAVPAPAKK</sequence>
<dbReference type="InterPro" id="IPR021236">
    <property type="entry name" value="Uncharacterised_YfdX"/>
</dbReference>